<sequence length="77" mass="8567">MVPQRIINGAIMTPEEIEAIAQRPTCCKPFGESVTISRAERDAMVRICRLVVEKLTSGNSVPVERITIRADELAKEQ</sequence>
<comment type="caution">
    <text evidence="1">The sequence shown here is derived from an EMBL/GenBank/DDBJ whole genome shotgun (WGS) entry which is preliminary data.</text>
</comment>
<accession>D4XGH0</accession>
<evidence type="ECO:0000313" key="1">
    <source>
        <dbReference type="EMBL" id="EFF74046.1"/>
    </source>
</evidence>
<proteinExistence type="predicted"/>
<organism evidence="1 2">
    <name type="scientific">Achromobacter piechaudii ATCC 43553</name>
    <dbReference type="NCBI Taxonomy" id="742159"/>
    <lineage>
        <taxon>Bacteria</taxon>
        <taxon>Pseudomonadati</taxon>
        <taxon>Pseudomonadota</taxon>
        <taxon>Betaproteobacteria</taxon>
        <taxon>Burkholderiales</taxon>
        <taxon>Alcaligenaceae</taxon>
        <taxon>Achromobacter</taxon>
    </lineage>
</organism>
<dbReference type="AlphaFoldDB" id="D4XGH0"/>
<evidence type="ECO:0000313" key="2">
    <source>
        <dbReference type="Proteomes" id="UP000004510"/>
    </source>
</evidence>
<dbReference type="HOGENOM" id="CLU_2629968_0_0_4"/>
<protein>
    <submittedName>
        <fullName evidence="1">Uncharacterized protein</fullName>
    </submittedName>
</protein>
<reference evidence="2" key="1">
    <citation type="submission" date="2010-03" db="EMBL/GenBank/DDBJ databases">
        <title>Complete sequence of Mobiluncus curtisii ATCC 43063.</title>
        <authorList>
            <person name="Muzny D."/>
            <person name="Qin X."/>
            <person name="Deng J."/>
            <person name="Jiang H."/>
            <person name="Liu Y."/>
            <person name="Qu J."/>
            <person name="Song X.-Z."/>
            <person name="Zhang L."/>
            <person name="Thornton R."/>
            <person name="Coyle M."/>
            <person name="Francisco L."/>
            <person name="Jackson L."/>
            <person name="Javaid M."/>
            <person name="Korchina V."/>
            <person name="Kovar C."/>
            <person name="Mata R."/>
            <person name="Mathew T."/>
            <person name="Ngo R."/>
            <person name="Nguyen L."/>
            <person name="Nguyen N."/>
            <person name="Okwuonu G."/>
            <person name="Ongeri F."/>
            <person name="Pham C."/>
            <person name="Simmons D."/>
            <person name="Wilczek-Boney K."/>
            <person name="Hale W."/>
            <person name="Jakkamsetti A."/>
            <person name="Pham P."/>
            <person name="Ruth R."/>
            <person name="San Lucas F."/>
            <person name="Warren J."/>
            <person name="Zhang J."/>
            <person name="Zhao Z."/>
            <person name="Zhou C."/>
            <person name="Zhu D."/>
            <person name="Lee S."/>
            <person name="Bess C."/>
            <person name="Blankenburg K."/>
            <person name="Forbes L."/>
            <person name="Fu Q."/>
            <person name="Gubbala S."/>
            <person name="Hirani K."/>
            <person name="Jayaseelan J.C."/>
            <person name="Lara F."/>
            <person name="Munidasa M."/>
            <person name="Palculict T."/>
            <person name="Patil S."/>
            <person name="Pu L.-L."/>
            <person name="Saada N."/>
            <person name="Tang L."/>
            <person name="Weissenberger G."/>
            <person name="Zhu Y."/>
            <person name="Hemphill L."/>
            <person name="Shang Y."/>
            <person name="Youmans B."/>
            <person name="Ayvaz T."/>
            <person name="Ross M."/>
            <person name="Santibanez J."/>
            <person name="Aqrawi P."/>
            <person name="Gross S."/>
            <person name="Joshi V."/>
            <person name="Fowler G."/>
            <person name="Nazareth L."/>
            <person name="Reid J."/>
            <person name="Worley K."/>
            <person name="Petrosino J."/>
            <person name="Highlander S."/>
            <person name="Gibbs R."/>
            <person name="Gibbs R."/>
        </authorList>
    </citation>
    <scope>NUCLEOTIDE SEQUENCE [LARGE SCALE GENOMIC DNA]</scope>
    <source>
        <strain evidence="2">ATCC 43553</strain>
    </source>
</reference>
<gene>
    <name evidence="1" type="ORF">HMPREF0004_4567</name>
</gene>
<dbReference type="EMBL" id="ADMS01000104">
    <property type="protein sequence ID" value="EFF74046.1"/>
    <property type="molecule type" value="Genomic_DNA"/>
</dbReference>
<name>D4XGH0_9BURK</name>
<dbReference type="Proteomes" id="UP000004510">
    <property type="component" value="Unassembled WGS sequence"/>
</dbReference>